<protein>
    <recommendedName>
        <fullName evidence="11">t-SNARE coiled-coil homology domain-containing protein</fullName>
    </recommendedName>
</protein>
<dbReference type="CDD" id="cd15848">
    <property type="entry name" value="SNARE_syntaxin1-like"/>
    <property type="match status" value="1"/>
</dbReference>
<evidence type="ECO:0000256" key="6">
    <source>
        <dbReference type="ARBA" id="ARBA00022989"/>
    </source>
</evidence>
<accession>A0A7S3XC00</accession>
<reference evidence="12" key="1">
    <citation type="submission" date="2021-01" db="EMBL/GenBank/DDBJ databases">
        <authorList>
            <person name="Corre E."/>
            <person name="Pelletier E."/>
            <person name="Niang G."/>
            <person name="Scheremetjew M."/>
            <person name="Finn R."/>
            <person name="Kale V."/>
            <person name="Holt S."/>
            <person name="Cochrane G."/>
            <person name="Meng A."/>
            <person name="Brown T."/>
            <person name="Cohen L."/>
        </authorList>
    </citation>
    <scope>NUCLEOTIDE SEQUENCE</scope>
    <source>
        <strain evidence="12">CCMP1897</strain>
    </source>
</reference>
<feature type="transmembrane region" description="Helical" evidence="10">
    <location>
        <begin position="291"/>
        <end position="312"/>
    </location>
</feature>
<dbReference type="GO" id="GO:0000149">
    <property type="term" value="F:SNARE binding"/>
    <property type="evidence" value="ECO:0007669"/>
    <property type="project" value="TreeGrafter"/>
</dbReference>
<dbReference type="Gene3D" id="1.20.58.70">
    <property type="match status" value="1"/>
</dbReference>
<dbReference type="SMART" id="SM00397">
    <property type="entry name" value="t_SNARE"/>
    <property type="match status" value="1"/>
</dbReference>
<dbReference type="GO" id="GO:0006887">
    <property type="term" value="P:exocytosis"/>
    <property type="evidence" value="ECO:0007669"/>
    <property type="project" value="TreeGrafter"/>
</dbReference>
<dbReference type="PANTHER" id="PTHR19957:SF307">
    <property type="entry name" value="PROTEIN SSO1-RELATED"/>
    <property type="match status" value="1"/>
</dbReference>
<feature type="domain" description="T-SNARE coiled-coil homology" evidence="11">
    <location>
        <begin position="217"/>
        <end position="279"/>
    </location>
</feature>
<evidence type="ECO:0000256" key="10">
    <source>
        <dbReference type="SAM" id="Phobius"/>
    </source>
</evidence>
<dbReference type="GO" id="GO:0006886">
    <property type="term" value="P:intracellular protein transport"/>
    <property type="evidence" value="ECO:0007669"/>
    <property type="project" value="InterPro"/>
</dbReference>
<dbReference type="InterPro" id="IPR006011">
    <property type="entry name" value="Syntaxin_N"/>
</dbReference>
<keyword evidence="6 10" id="KW-1133">Transmembrane helix</keyword>
<keyword evidence="3" id="KW-0813">Transport</keyword>
<dbReference type="InterPro" id="IPR000727">
    <property type="entry name" value="T_SNARE_dom"/>
</dbReference>
<dbReference type="AlphaFoldDB" id="A0A7S3XC00"/>
<dbReference type="PROSITE" id="PS50192">
    <property type="entry name" value="T_SNARE"/>
    <property type="match status" value="1"/>
</dbReference>
<dbReference type="PANTHER" id="PTHR19957">
    <property type="entry name" value="SYNTAXIN"/>
    <property type="match status" value="1"/>
</dbReference>
<dbReference type="Pfam" id="PF00804">
    <property type="entry name" value="Syntaxin"/>
    <property type="match status" value="1"/>
</dbReference>
<dbReference type="EMBL" id="HBIS01001857">
    <property type="protein sequence ID" value="CAE0607830.1"/>
    <property type="molecule type" value="Transcribed_RNA"/>
</dbReference>
<comment type="subcellular location">
    <subcellularLocation>
        <location evidence="1">Membrane</location>
        <topology evidence="1">Single-pass type IV membrane protein</topology>
    </subcellularLocation>
</comment>
<name>A0A7S3XC00_9CHLO</name>
<dbReference type="SMART" id="SM00503">
    <property type="entry name" value="SynN"/>
    <property type="match status" value="1"/>
</dbReference>
<dbReference type="GO" id="GO:0048278">
    <property type="term" value="P:vesicle docking"/>
    <property type="evidence" value="ECO:0007669"/>
    <property type="project" value="TreeGrafter"/>
</dbReference>
<evidence type="ECO:0000256" key="4">
    <source>
        <dbReference type="ARBA" id="ARBA00022692"/>
    </source>
</evidence>
<evidence type="ECO:0000313" key="12">
    <source>
        <dbReference type="EMBL" id="CAE0607830.1"/>
    </source>
</evidence>
<evidence type="ECO:0000256" key="8">
    <source>
        <dbReference type="RuleBase" id="RU003858"/>
    </source>
</evidence>
<keyword evidence="4 10" id="KW-0812">Transmembrane</keyword>
<evidence type="ECO:0000256" key="5">
    <source>
        <dbReference type="ARBA" id="ARBA00022927"/>
    </source>
</evidence>
<dbReference type="FunFam" id="1.20.5.110:FF:000008">
    <property type="entry name" value="Syntaxin 132"/>
    <property type="match status" value="1"/>
</dbReference>
<proteinExistence type="inferred from homology"/>
<evidence type="ECO:0000256" key="1">
    <source>
        <dbReference type="ARBA" id="ARBA00004211"/>
    </source>
</evidence>
<comment type="similarity">
    <text evidence="2 8">Belongs to the syntaxin family.</text>
</comment>
<evidence type="ECO:0000256" key="9">
    <source>
        <dbReference type="SAM" id="MobiDB-lite"/>
    </source>
</evidence>
<dbReference type="InterPro" id="IPR045242">
    <property type="entry name" value="Syntaxin"/>
</dbReference>
<dbReference type="SUPFAM" id="SSF47661">
    <property type="entry name" value="t-snare proteins"/>
    <property type="match status" value="1"/>
</dbReference>
<dbReference type="PROSITE" id="PS00914">
    <property type="entry name" value="SYNTAXIN"/>
    <property type="match status" value="1"/>
</dbReference>
<dbReference type="GO" id="GO:0012505">
    <property type="term" value="C:endomembrane system"/>
    <property type="evidence" value="ECO:0007669"/>
    <property type="project" value="TreeGrafter"/>
</dbReference>
<feature type="region of interest" description="Disordered" evidence="9">
    <location>
        <begin position="10"/>
        <end position="31"/>
    </location>
</feature>
<dbReference type="InterPro" id="IPR006012">
    <property type="entry name" value="Syntaxin/epimorphin_CS"/>
</dbReference>
<dbReference type="InterPro" id="IPR010989">
    <property type="entry name" value="SNARE"/>
</dbReference>
<dbReference type="GO" id="GO:0005484">
    <property type="term" value="F:SNAP receptor activity"/>
    <property type="evidence" value="ECO:0007669"/>
    <property type="project" value="InterPro"/>
</dbReference>
<evidence type="ECO:0000256" key="7">
    <source>
        <dbReference type="ARBA" id="ARBA00023136"/>
    </source>
</evidence>
<gene>
    <name evidence="12" type="ORF">PSAL00342_LOCUS1647</name>
</gene>
<sequence>MVCVVRSQEINPFRNPNHGKKKKEAERNKDVEMGTDTFQTAPEDAEGLEMEEDVFFQTISEAQKEIRTIRQKLDVLKQTHRDIKMATSTDQVSGIREDMKTEVAKVSKAAAKVKKMLDGLAEMAKEEEQGKGQAKQRMRTSMVAAMRKKLKLTLREFSNLRTQMNDDYREVVDRRYETITGEKASDAMLEHMIETGESESIFQKAILDQGGNFSETINEIKERHDAVMEVEKGLLELHQIFLDMATLVEQQGEMIDNIESQVARASTFTAQGTEVLRDTKTLHKKIKRKQLCLALIVVAIIAAIAIAIILTVR</sequence>
<evidence type="ECO:0000256" key="2">
    <source>
        <dbReference type="ARBA" id="ARBA00009063"/>
    </source>
</evidence>
<dbReference type="GO" id="GO:0031201">
    <property type="term" value="C:SNARE complex"/>
    <property type="evidence" value="ECO:0007669"/>
    <property type="project" value="TreeGrafter"/>
</dbReference>
<organism evidence="12">
    <name type="scientific">Picocystis salinarum</name>
    <dbReference type="NCBI Taxonomy" id="88271"/>
    <lineage>
        <taxon>Eukaryota</taxon>
        <taxon>Viridiplantae</taxon>
        <taxon>Chlorophyta</taxon>
        <taxon>Picocystophyceae</taxon>
        <taxon>Picocystales</taxon>
        <taxon>Picocystaceae</taxon>
        <taxon>Picocystis</taxon>
    </lineage>
</organism>
<dbReference type="GO" id="GO:0005886">
    <property type="term" value="C:plasma membrane"/>
    <property type="evidence" value="ECO:0007669"/>
    <property type="project" value="TreeGrafter"/>
</dbReference>
<keyword evidence="7 10" id="KW-0472">Membrane</keyword>
<evidence type="ECO:0000256" key="3">
    <source>
        <dbReference type="ARBA" id="ARBA00022448"/>
    </source>
</evidence>
<dbReference type="GO" id="GO:0006906">
    <property type="term" value="P:vesicle fusion"/>
    <property type="evidence" value="ECO:0007669"/>
    <property type="project" value="TreeGrafter"/>
</dbReference>
<keyword evidence="5" id="KW-0653">Protein transport</keyword>
<evidence type="ECO:0000259" key="11">
    <source>
        <dbReference type="PROSITE" id="PS50192"/>
    </source>
</evidence>